<dbReference type="InterPro" id="IPR055348">
    <property type="entry name" value="DctQ"/>
</dbReference>
<keyword evidence="6 9" id="KW-1133">Transmembrane helix</keyword>
<keyword evidence="7 9" id="KW-0472">Membrane</keyword>
<evidence type="ECO:0000256" key="8">
    <source>
        <dbReference type="ARBA" id="ARBA00038436"/>
    </source>
</evidence>
<feature type="transmembrane region" description="Helical" evidence="9">
    <location>
        <begin position="93"/>
        <end position="115"/>
    </location>
</feature>
<evidence type="ECO:0000313" key="12">
    <source>
        <dbReference type="Proteomes" id="UP000320593"/>
    </source>
</evidence>
<dbReference type="Proteomes" id="UP000320593">
    <property type="component" value="Unassembled WGS sequence"/>
</dbReference>
<comment type="subcellular location">
    <subcellularLocation>
        <location evidence="1 9">Cell inner membrane</location>
        <topology evidence="1 9">Multi-pass membrane protein</topology>
    </subcellularLocation>
</comment>
<feature type="transmembrane region" description="Helical" evidence="9">
    <location>
        <begin position="7"/>
        <end position="28"/>
    </location>
</feature>
<dbReference type="PANTHER" id="PTHR35011:SF10">
    <property type="entry name" value="TRAP TRANSPORTER SMALL PERMEASE PROTEIN"/>
    <property type="match status" value="1"/>
</dbReference>
<organism evidence="11 12">
    <name type="scientific">Roseibium hamelinense</name>
    <dbReference type="NCBI Taxonomy" id="150831"/>
    <lineage>
        <taxon>Bacteria</taxon>
        <taxon>Pseudomonadati</taxon>
        <taxon>Pseudomonadota</taxon>
        <taxon>Alphaproteobacteria</taxon>
        <taxon>Hyphomicrobiales</taxon>
        <taxon>Stappiaceae</taxon>
        <taxon>Roseibium</taxon>
    </lineage>
</organism>
<feature type="transmembrane region" description="Helical" evidence="9">
    <location>
        <begin position="48"/>
        <end position="72"/>
    </location>
</feature>
<sequence>MRAALDTLYRVATGLAAACLVAIALLVVAQVGGRLIDGARSVFGLEPLGLLVPSLAEIAGFLLVGASFLALPGTLRRGDHIRVSIFLQIAPSGLARFLDLWSLAVAFGGSAFFTWHAAMLARDSYIYNEVSFGILPIPLVFPQLVLTAGLGVFTIALLDDLIAAVSGSGPSFNPVEKTNDPIEGTE</sequence>
<feature type="domain" description="Tripartite ATP-independent periplasmic transporters DctQ component" evidence="10">
    <location>
        <begin position="55"/>
        <end position="165"/>
    </location>
</feature>
<comment type="subunit">
    <text evidence="9">The complex comprises the extracytoplasmic solute receptor protein and the two transmembrane proteins.</text>
</comment>
<keyword evidence="3" id="KW-1003">Cell membrane</keyword>
<evidence type="ECO:0000256" key="4">
    <source>
        <dbReference type="ARBA" id="ARBA00022519"/>
    </source>
</evidence>
<dbReference type="Pfam" id="PF04290">
    <property type="entry name" value="DctQ"/>
    <property type="match status" value="1"/>
</dbReference>
<proteinExistence type="inferred from homology"/>
<accession>A0A562T9E9</accession>
<dbReference type="GO" id="GO:0005886">
    <property type="term" value="C:plasma membrane"/>
    <property type="evidence" value="ECO:0007669"/>
    <property type="project" value="UniProtKB-SubCell"/>
</dbReference>
<comment type="function">
    <text evidence="9">Part of the tripartite ATP-independent periplasmic (TRAP) transport system.</text>
</comment>
<dbReference type="InterPro" id="IPR007387">
    <property type="entry name" value="TRAP_DctQ"/>
</dbReference>
<dbReference type="GO" id="GO:0015740">
    <property type="term" value="P:C4-dicarboxylate transport"/>
    <property type="evidence" value="ECO:0007669"/>
    <property type="project" value="TreeGrafter"/>
</dbReference>
<reference evidence="11 12" key="1">
    <citation type="submission" date="2019-07" db="EMBL/GenBank/DDBJ databases">
        <title>Genomic Encyclopedia of Archaeal and Bacterial Type Strains, Phase II (KMG-II): from individual species to whole genera.</title>
        <authorList>
            <person name="Goeker M."/>
        </authorList>
    </citation>
    <scope>NUCLEOTIDE SEQUENCE [LARGE SCALE GENOMIC DNA]</scope>
    <source>
        <strain evidence="11 12">ATCC BAA-252</strain>
    </source>
</reference>
<protein>
    <recommendedName>
        <fullName evidence="9">TRAP transporter small permease protein</fullName>
    </recommendedName>
</protein>
<dbReference type="GO" id="GO:0022857">
    <property type="term" value="F:transmembrane transporter activity"/>
    <property type="evidence" value="ECO:0007669"/>
    <property type="project" value="UniProtKB-UniRule"/>
</dbReference>
<keyword evidence="4 9" id="KW-0997">Cell inner membrane</keyword>
<evidence type="ECO:0000256" key="6">
    <source>
        <dbReference type="ARBA" id="ARBA00022989"/>
    </source>
</evidence>
<keyword evidence="12" id="KW-1185">Reference proteome</keyword>
<name>A0A562T9E9_9HYPH</name>
<dbReference type="RefSeq" id="WP_145341202.1">
    <property type="nucleotide sequence ID" value="NZ_SMLY01000086.1"/>
</dbReference>
<evidence type="ECO:0000256" key="1">
    <source>
        <dbReference type="ARBA" id="ARBA00004429"/>
    </source>
</evidence>
<evidence type="ECO:0000313" key="11">
    <source>
        <dbReference type="EMBL" id="TWI90172.1"/>
    </source>
</evidence>
<dbReference type="OrthoDB" id="9797534at2"/>
<keyword evidence="2 9" id="KW-0813">Transport</keyword>
<gene>
    <name evidence="11" type="ORF">JM93_01149</name>
</gene>
<dbReference type="PANTHER" id="PTHR35011">
    <property type="entry name" value="2,3-DIKETO-L-GULONATE TRAP TRANSPORTER SMALL PERMEASE PROTEIN YIAM"/>
    <property type="match status" value="1"/>
</dbReference>
<feature type="transmembrane region" description="Helical" evidence="9">
    <location>
        <begin position="135"/>
        <end position="158"/>
    </location>
</feature>
<evidence type="ECO:0000256" key="5">
    <source>
        <dbReference type="ARBA" id="ARBA00022692"/>
    </source>
</evidence>
<evidence type="ECO:0000256" key="9">
    <source>
        <dbReference type="RuleBase" id="RU369079"/>
    </source>
</evidence>
<evidence type="ECO:0000256" key="7">
    <source>
        <dbReference type="ARBA" id="ARBA00023136"/>
    </source>
</evidence>
<dbReference type="AlphaFoldDB" id="A0A562T9E9"/>
<evidence type="ECO:0000259" key="10">
    <source>
        <dbReference type="Pfam" id="PF04290"/>
    </source>
</evidence>
<comment type="caution">
    <text evidence="11">The sequence shown here is derived from an EMBL/GenBank/DDBJ whole genome shotgun (WGS) entry which is preliminary data.</text>
</comment>
<keyword evidence="5 9" id="KW-0812">Transmembrane</keyword>
<evidence type="ECO:0000256" key="3">
    <source>
        <dbReference type="ARBA" id="ARBA00022475"/>
    </source>
</evidence>
<comment type="similarity">
    <text evidence="8 9">Belongs to the TRAP transporter small permease family.</text>
</comment>
<dbReference type="EMBL" id="VLLF01000002">
    <property type="protein sequence ID" value="TWI90172.1"/>
    <property type="molecule type" value="Genomic_DNA"/>
</dbReference>
<evidence type="ECO:0000256" key="2">
    <source>
        <dbReference type="ARBA" id="ARBA00022448"/>
    </source>
</evidence>